<reference evidence="2 3" key="1">
    <citation type="submission" date="2022-10" db="EMBL/GenBank/DDBJ databases">
        <title>Sphingomonas sp.</title>
        <authorList>
            <person name="Jin C."/>
        </authorList>
    </citation>
    <scope>NUCLEOTIDE SEQUENCE [LARGE SCALE GENOMIC DNA]</scope>
    <source>
        <strain evidence="2 3">BN140010</strain>
    </source>
</reference>
<dbReference type="Proteomes" id="UP001526246">
    <property type="component" value="Unassembled WGS sequence"/>
</dbReference>
<name>A0ABT3JFR6_9SPHN</name>
<protein>
    <submittedName>
        <fullName evidence="2">Ribonuclease</fullName>
    </submittedName>
</protein>
<organism evidence="2 3">
    <name type="scientific">Sphingomonas arvum</name>
    <dbReference type="NCBI Taxonomy" id="2992113"/>
    <lineage>
        <taxon>Bacteria</taxon>
        <taxon>Pseudomonadati</taxon>
        <taxon>Pseudomonadota</taxon>
        <taxon>Alphaproteobacteria</taxon>
        <taxon>Sphingomonadales</taxon>
        <taxon>Sphingomonadaceae</taxon>
        <taxon>Sphingomonas</taxon>
    </lineage>
</organism>
<proteinExistence type="predicted"/>
<comment type="caution">
    <text evidence="2">The sequence shown here is derived from an EMBL/GenBank/DDBJ whole genome shotgun (WGS) entry which is preliminary data.</text>
</comment>
<dbReference type="EMBL" id="JAPDOB010000002">
    <property type="protein sequence ID" value="MCW3797928.1"/>
    <property type="molecule type" value="Genomic_DNA"/>
</dbReference>
<evidence type="ECO:0000256" key="1">
    <source>
        <dbReference type="SAM" id="MobiDB-lite"/>
    </source>
</evidence>
<gene>
    <name evidence="2" type="ORF">OMW55_08945</name>
</gene>
<sequence length="313" mass="32743">MPDWVVERGIGETRFALLEADQIIEARILLDGILPAGTIVDARLVSVGTNGRNALAVAPDSTELLLPHRPAGVAEGALLRLEIVREAIPGTEPWKRPLARPAAETPTPHPSPRSATIGELDRAGWSDLLDEAATGLIDFRGGQLRLSLTPAMCLLDVDGTLPPDELAVAGARAAAHSIRRFGVGGSIGIDLPTTHGKAPRAAAAAAIDAVLAGVPFERTAVNGFGFVQIVRPRRHASLPEIYAGDRAAAEARALLRRACTHVGALTLAAHPAVIAALERQPDWTDQLARQVGGAVALRSDPRLAISAGHAEPS</sequence>
<keyword evidence="3" id="KW-1185">Reference proteome</keyword>
<dbReference type="RefSeq" id="WP_264882510.1">
    <property type="nucleotide sequence ID" value="NZ_JAPDOB010000002.1"/>
</dbReference>
<accession>A0ABT3JFR6</accession>
<evidence type="ECO:0000313" key="2">
    <source>
        <dbReference type="EMBL" id="MCW3797928.1"/>
    </source>
</evidence>
<evidence type="ECO:0000313" key="3">
    <source>
        <dbReference type="Proteomes" id="UP001526246"/>
    </source>
</evidence>
<feature type="region of interest" description="Disordered" evidence="1">
    <location>
        <begin position="94"/>
        <end position="117"/>
    </location>
</feature>